<organism evidence="2 3">
    <name type="scientific">Nibrella viscosa</name>
    <dbReference type="NCBI Taxonomy" id="1084524"/>
    <lineage>
        <taxon>Bacteria</taxon>
        <taxon>Pseudomonadati</taxon>
        <taxon>Bacteroidota</taxon>
        <taxon>Cytophagia</taxon>
        <taxon>Cytophagales</taxon>
        <taxon>Spirosomataceae</taxon>
        <taxon>Nibrella</taxon>
    </lineage>
</organism>
<dbReference type="Pfam" id="PF19502">
    <property type="entry name" value="DUF6036"/>
    <property type="match status" value="1"/>
</dbReference>
<dbReference type="InterPro" id="IPR045792">
    <property type="entry name" value="DUF6036"/>
</dbReference>
<evidence type="ECO:0000313" key="3">
    <source>
        <dbReference type="Proteomes" id="UP001500936"/>
    </source>
</evidence>
<dbReference type="Proteomes" id="UP001500936">
    <property type="component" value="Unassembled WGS sequence"/>
</dbReference>
<evidence type="ECO:0000313" key="2">
    <source>
        <dbReference type="EMBL" id="GAA4396246.1"/>
    </source>
</evidence>
<proteinExistence type="predicted"/>
<dbReference type="InterPro" id="IPR043519">
    <property type="entry name" value="NT_sf"/>
</dbReference>
<dbReference type="EMBL" id="BAABHB010000001">
    <property type="protein sequence ID" value="GAA4396246.1"/>
    <property type="molecule type" value="Genomic_DNA"/>
</dbReference>
<name>A0ABP8JUA2_9BACT</name>
<dbReference type="Gene3D" id="3.30.460.40">
    <property type="match status" value="1"/>
</dbReference>
<accession>A0ABP8JUA2</accession>
<dbReference type="SUPFAM" id="SSF81301">
    <property type="entry name" value="Nucleotidyltransferase"/>
    <property type="match status" value="1"/>
</dbReference>
<keyword evidence="3" id="KW-1185">Reference proteome</keyword>
<protein>
    <recommendedName>
        <fullName evidence="1">DUF6036 domain-containing protein</fullName>
    </recommendedName>
</protein>
<evidence type="ECO:0000259" key="1">
    <source>
        <dbReference type="Pfam" id="PF19502"/>
    </source>
</evidence>
<comment type="caution">
    <text evidence="2">The sequence shown here is derived from an EMBL/GenBank/DDBJ whole genome shotgun (WGS) entry which is preliminary data.</text>
</comment>
<dbReference type="RefSeq" id="WP_345263452.1">
    <property type="nucleotide sequence ID" value="NZ_BAABHB010000001.1"/>
</dbReference>
<feature type="domain" description="DUF6036" evidence="1">
    <location>
        <begin position="14"/>
        <end position="142"/>
    </location>
</feature>
<sequence length="147" mass="16985">MEIEYLNFVRLLNEEGVRYVVLGGHAVIAHGYLRTTGDVDIFIAADQENARRLLRVMERYGYTNGEFEESDFTRIPSYLSFSRYDGYIDLMNFTPGITFDDCFRNHLELTLQGVAVKFISLPDLIRNKKAVGRPQDLRDIENLPEVD</sequence>
<gene>
    <name evidence="2" type="ORF">GCM10023187_04130</name>
</gene>
<reference evidence="3" key="1">
    <citation type="journal article" date="2019" name="Int. J. Syst. Evol. Microbiol.">
        <title>The Global Catalogue of Microorganisms (GCM) 10K type strain sequencing project: providing services to taxonomists for standard genome sequencing and annotation.</title>
        <authorList>
            <consortium name="The Broad Institute Genomics Platform"/>
            <consortium name="The Broad Institute Genome Sequencing Center for Infectious Disease"/>
            <person name="Wu L."/>
            <person name="Ma J."/>
        </authorList>
    </citation>
    <scope>NUCLEOTIDE SEQUENCE [LARGE SCALE GENOMIC DNA]</scope>
    <source>
        <strain evidence="3">JCM 17925</strain>
    </source>
</reference>